<feature type="binding site" evidence="8">
    <location>
        <position position="205"/>
    </location>
    <ligand>
        <name>chloride</name>
        <dbReference type="ChEBI" id="CHEBI:17996"/>
        <label>1</label>
    </ligand>
</feature>
<evidence type="ECO:0000313" key="14">
    <source>
        <dbReference type="EMBL" id="KAH0810060.1"/>
    </source>
</evidence>
<keyword evidence="9 13" id="KW-0479">Metal-binding</keyword>
<feature type="disulfide bond" evidence="10 12">
    <location>
        <begin position="521"/>
        <end position="539"/>
    </location>
</feature>
<dbReference type="GO" id="GO:0008237">
    <property type="term" value="F:metallopeptidase activity"/>
    <property type="evidence" value="ECO:0007669"/>
    <property type="project" value="UniProtKB-KW"/>
</dbReference>
<dbReference type="EC" id="3.4.-.-" evidence="13"/>
<keyword evidence="13" id="KW-0482">Metalloprotease</keyword>
<keyword evidence="15" id="KW-1185">Reference proteome</keyword>
<evidence type="ECO:0000256" key="4">
    <source>
        <dbReference type="ARBA" id="ARBA00023180"/>
    </source>
</evidence>
<evidence type="ECO:0000256" key="7">
    <source>
        <dbReference type="PIRSR" id="PIRSR601548-11"/>
    </source>
</evidence>
<feature type="active site" description="Proton acceptor 1" evidence="5">
    <location>
        <position position="367"/>
    </location>
</feature>
<dbReference type="Pfam" id="PF01401">
    <property type="entry name" value="Peptidase_M2"/>
    <property type="match status" value="1"/>
</dbReference>
<dbReference type="GO" id="GO:0004180">
    <property type="term" value="F:carboxypeptidase activity"/>
    <property type="evidence" value="ECO:0007669"/>
    <property type="project" value="UniProtKB-KW"/>
</dbReference>
<protein>
    <recommendedName>
        <fullName evidence="13">Angiotensin-converting enzyme</fullName>
        <ecNumber evidence="13">3.4.-.-</ecNumber>
    </recommendedName>
</protein>
<dbReference type="GO" id="GO:0006508">
    <property type="term" value="P:proteolysis"/>
    <property type="evidence" value="ECO:0007669"/>
    <property type="project" value="UniProtKB-KW"/>
</dbReference>
<dbReference type="CDD" id="cd06461">
    <property type="entry name" value="M2_ACE"/>
    <property type="match status" value="1"/>
</dbReference>
<feature type="active site" description="Proton acceptor 2" evidence="7">
    <location>
        <position position="367"/>
    </location>
</feature>
<name>A0A8J6H8K8_TENMO</name>
<dbReference type="PANTHER" id="PTHR10514:SF27">
    <property type="entry name" value="ANGIOTENSIN-CONVERTING ENZYME"/>
    <property type="match status" value="1"/>
</dbReference>
<comment type="caution">
    <text evidence="12">Lacks conserved residue(s) required for the propagation of feature annotation.</text>
</comment>
<evidence type="ECO:0000256" key="1">
    <source>
        <dbReference type="ARBA" id="ARBA00008139"/>
    </source>
</evidence>
<evidence type="ECO:0000256" key="5">
    <source>
        <dbReference type="PIRSR" id="PIRSR601548-1"/>
    </source>
</evidence>
<evidence type="ECO:0000256" key="11">
    <source>
        <dbReference type="PIRSR" id="PIRSR601548-8"/>
    </source>
</evidence>
<keyword evidence="3 10" id="KW-1015">Disulfide bond</keyword>
<dbReference type="SUPFAM" id="SSF55486">
    <property type="entry name" value="Metalloproteases ('zincins'), catalytic domain"/>
    <property type="match status" value="1"/>
</dbReference>
<feature type="binding site" evidence="11">
    <location>
        <position position="370"/>
    </location>
    <ligand>
        <name>Zn(2+)</name>
        <dbReference type="ChEBI" id="CHEBI:29105"/>
        <label>2</label>
        <note>catalytic</note>
    </ligand>
</feature>
<keyword evidence="9 13" id="KW-0862">Zinc</keyword>
<comment type="similarity">
    <text evidence="1 12 13">Belongs to the peptidase M2 family.</text>
</comment>
<dbReference type="PRINTS" id="PR00791">
    <property type="entry name" value="PEPDIPTASEA"/>
</dbReference>
<reference evidence="14" key="1">
    <citation type="journal article" date="2020" name="J Insects Food Feed">
        <title>The yellow mealworm (Tenebrio molitor) genome: a resource for the emerging insects as food and feed industry.</title>
        <authorList>
            <person name="Eriksson T."/>
            <person name="Andere A."/>
            <person name="Kelstrup H."/>
            <person name="Emery V."/>
            <person name="Picard C."/>
        </authorList>
    </citation>
    <scope>NUCLEOTIDE SEQUENCE</scope>
    <source>
        <strain evidence="14">Stoneville</strain>
        <tissue evidence="14">Whole head</tissue>
    </source>
</reference>
<evidence type="ECO:0000256" key="8">
    <source>
        <dbReference type="PIRSR" id="PIRSR601548-2"/>
    </source>
</evidence>
<evidence type="ECO:0000256" key="6">
    <source>
        <dbReference type="PIRSR" id="PIRSR601548-10"/>
    </source>
</evidence>
<sequence>MLIRPSKCAMTEKELKDFMANDYEKKASDMCTRMVQAKWNHQTDLNNEEKRKIYHEATLAQGAFKKDMWQKYFKELNPDDYQDEKVKRQVKMSKILDDAALAEDKLAKLTTTIDSMSDIYNTAKICPYNNISCDLSKDELLSKAEISHVLANSSNYDELLYVWKGWRDASGAKIRNLYKTYVDLSNEAAVANGFKNKGEMWRESYESPTFVQDVEDLWNQVEPLYVQLHKYVSNKLKEVHGDKLDISDGLLPAHVLGDMFAQRWVPLARVVKPFPNASTVDIDQALADQKYTVLEMFKTADHFFKSMGLLPNDICYNTSAGAVIEKPSDGREVFSQPQALDFCDGQNYRILMCTKISEYHFQSVHHEMGHIQYYLQYAKQPYTLREAPNPGFHEAIGETIALSVSSTKHLQKIHLLNDYEDNYESTINTLMDMALQKIAMVPCCLIIDKWRWDVFSGAVTRDNWNSHWWEYRKKYQKLKPPVARSEADFDPGSQFHVAVGAPYMEYFVAHIVQFQFYRGLCIAAGEYNPDNKKEPLHQCDFYESKAAGEKLRNGLSLGASKHWKDVLEIMTGERKLDATALLEYFEPLHKYLKEKNLTNMLFEPNGLSRDDGKRPDGMTLVPWIKGQPLVWDVTVVDTLADSYVLKSSEVSGFTAEMACKRKHSKYSSIISSNYVFKGLAFETLGPWCKEAIDFINVIGNRLIAESGDSKSKKFLFERISLAIQRGNAASIRGTFPDSAILSEIFVL</sequence>
<keyword evidence="13" id="KW-0645">Protease</keyword>
<evidence type="ECO:0000256" key="10">
    <source>
        <dbReference type="PIRSR" id="PIRSR601548-4"/>
    </source>
</evidence>
<dbReference type="Proteomes" id="UP000719412">
    <property type="component" value="Unassembled WGS sequence"/>
</dbReference>
<keyword evidence="13" id="KW-0378">Hydrolase</keyword>
<feature type="active site" description="Proton donor 1" evidence="5">
    <location>
        <position position="496"/>
    </location>
</feature>
<dbReference type="PANTHER" id="PTHR10514">
    <property type="entry name" value="ANGIOTENSIN-CONVERTING ENZYME"/>
    <property type="match status" value="1"/>
</dbReference>
<dbReference type="Gene3D" id="1.10.1370.30">
    <property type="match status" value="1"/>
</dbReference>
<reference evidence="14" key="2">
    <citation type="submission" date="2021-08" db="EMBL/GenBank/DDBJ databases">
        <authorList>
            <person name="Eriksson T."/>
        </authorList>
    </citation>
    <scope>NUCLEOTIDE SEQUENCE</scope>
    <source>
        <strain evidence="14">Stoneville</strain>
        <tissue evidence="14">Whole head</tissue>
    </source>
</reference>
<evidence type="ECO:0000256" key="2">
    <source>
        <dbReference type="ARBA" id="ARBA00022729"/>
    </source>
</evidence>
<keyword evidence="2" id="KW-0732">Signal</keyword>
<evidence type="ECO:0000256" key="3">
    <source>
        <dbReference type="ARBA" id="ARBA00023157"/>
    </source>
</evidence>
<dbReference type="PROSITE" id="PS52011">
    <property type="entry name" value="PEPTIDASE_M2"/>
    <property type="match status" value="1"/>
</dbReference>
<keyword evidence="13" id="KW-0121">Carboxypeptidase</keyword>
<proteinExistence type="inferred from homology"/>
<dbReference type="AlphaFoldDB" id="A0A8J6H8K8"/>
<evidence type="ECO:0000256" key="12">
    <source>
        <dbReference type="PROSITE-ProRule" id="PRU01355"/>
    </source>
</evidence>
<comment type="caution">
    <text evidence="14">The sequence shown here is derived from an EMBL/GenBank/DDBJ whole genome shotgun (WGS) entry which is preliminary data.</text>
</comment>
<feature type="binding site" evidence="11">
    <location>
        <position position="394"/>
    </location>
    <ligand>
        <name>Zn(2+)</name>
        <dbReference type="ChEBI" id="CHEBI:29105"/>
        <label>2</label>
        <note>catalytic</note>
    </ligand>
</feature>
<evidence type="ECO:0000256" key="13">
    <source>
        <dbReference type="RuleBase" id="RU361144"/>
    </source>
</evidence>
<feature type="glycosylation site" description="N-linked (GlcNAc...) asparagine; partial" evidence="6">
    <location>
        <position position="130"/>
    </location>
</feature>
<feature type="binding site" evidence="11">
    <location>
        <position position="366"/>
    </location>
    <ligand>
        <name>Zn(2+)</name>
        <dbReference type="ChEBI" id="CHEBI:29105"/>
        <label>2</label>
        <note>catalytic</note>
    </ligand>
</feature>
<feature type="binding site" evidence="9">
    <location>
        <position position="366"/>
    </location>
    <ligand>
        <name>Zn(2+)</name>
        <dbReference type="ChEBI" id="CHEBI:29105"/>
        <label>1</label>
        <note>catalytic</note>
    </ligand>
</feature>
<dbReference type="InterPro" id="IPR001548">
    <property type="entry name" value="Peptidase_M2"/>
</dbReference>
<feature type="active site" description="Proton donor 2" evidence="7">
    <location>
        <position position="496"/>
    </location>
</feature>
<dbReference type="GO" id="GO:0005886">
    <property type="term" value="C:plasma membrane"/>
    <property type="evidence" value="ECO:0007669"/>
    <property type="project" value="TreeGrafter"/>
</dbReference>
<comment type="cofactor">
    <cofactor evidence="13">
        <name>Zn(2+)</name>
        <dbReference type="ChEBI" id="CHEBI:29105"/>
    </cofactor>
    <text evidence="13">Binds 1 zinc ion per subunit.</text>
</comment>
<accession>A0A8J6H8K8</accession>
<gene>
    <name evidence="14" type="ORF">GEV33_012731</name>
</gene>
<feature type="binding site" evidence="9">
    <location>
        <position position="394"/>
    </location>
    <ligand>
        <name>Zn(2+)</name>
        <dbReference type="ChEBI" id="CHEBI:29105"/>
        <label>1</label>
        <note>catalytic</note>
    </ligand>
</feature>
<dbReference type="EMBL" id="JABDTM020027737">
    <property type="protein sequence ID" value="KAH0810060.1"/>
    <property type="molecule type" value="Genomic_DNA"/>
</dbReference>
<evidence type="ECO:0000256" key="9">
    <source>
        <dbReference type="PIRSR" id="PIRSR601548-3"/>
    </source>
</evidence>
<keyword evidence="4 6" id="KW-0325">Glycoprotein</keyword>
<feature type="binding site" evidence="9">
    <location>
        <position position="370"/>
    </location>
    <ligand>
        <name>Zn(2+)</name>
        <dbReference type="ChEBI" id="CHEBI:29105"/>
        <label>1</label>
        <note>catalytic</note>
    </ligand>
</feature>
<organism evidence="14 15">
    <name type="scientific">Tenebrio molitor</name>
    <name type="common">Yellow mealworm beetle</name>
    <dbReference type="NCBI Taxonomy" id="7067"/>
    <lineage>
        <taxon>Eukaryota</taxon>
        <taxon>Metazoa</taxon>
        <taxon>Ecdysozoa</taxon>
        <taxon>Arthropoda</taxon>
        <taxon>Hexapoda</taxon>
        <taxon>Insecta</taxon>
        <taxon>Pterygota</taxon>
        <taxon>Neoptera</taxon>
        <taxon>Endopterygota</taxon>
        <taxon>Coleoptera</taxon>
        <taxon>Polyphaga</taxon>
        <taxon>Cucujiformia</taxon>
        <taxon>Tenebrionidae</taxon>
        <taxon>Tenebrio</taxon>
    </lineage>
</organism>
<dbReference type="GO" id="GO:0008241">
    <property type="term" value="F:peptidyl-dipeptidase activity"/>
    <property type="evidence" value="ECO:0007669"/>
    <property type="project" value="InterPro"/>
</dbReference>
<dbReference type="GO" id="GO:0046872">
    <property type="term" value="F:metal ion binding"/>
    <property type="evidence" value="ECO:0007669"/>
    <property type="project" value="UniProtKB-KW"/>
</dbReference>
<evidence type="ECO:0000313" key="15">
    <source>
        <dbReference type="Proteomes" id="UP000719412"/>
    </source>
</evidence>